<sequence>MKACIADSVKRLEKAINHMVEAVRDIKSSEENFCAGSAQQYVEQSTPFKLSTNSLLKHGRAQTVPIK</sequence>
<keyword evidence="2" id="KW-1185">Reference proteome</keyword>
<dbReference type="EMBL" id="JAAMPC010000001">
    <property type="protein sequence ID" value="KAG2330748.1"/>
    <property type="molecule type" value="Genomic_DNA"/>
</dbReference>
<gene>
    <name evidence="1" type="ORF">Bca52824_001928</name>
</gene>
<comment type="caution">
    <text evidence="1">The sequence shown here is derived from an EMBL/GenBank/DDBJ whole genome shotgun (WGS) entry which is preliminary data.</text>
</comment>
<proteinExistence type="predicted"/>
<reference evidence="1 2" key="1">
    <citation type="submission" date="2020-02" db="EMBL/GenBank/DDBJ databases">
        <authorList>
            <person name="Ma Q."/>
            <person name="Huang Y."/>
            <person name="Song X."/>
            <person name="Pei D."/>
        </authorList>
    </citation>
    <scope>NUCLEOTIDE SEQUENCE [LARGE SCALE GENOMIC DNA]</scope>
    <source>
        <strain evidence="1">Sxm20200214</strain>
        <tissue evidence="1">Leaf</tissue>
    </source>
</reference>
<accession>A0A8X7WMH0</accession>
<protein>
    <submittedName>
        <fullName evidence="1">Uncharacterized protein</fullName>
    </submittedName>
</protein>
<dbReference type="AlphaFoldDB" id="A0A8X7WMH0"/>
<dbReference type="Proteomes" id="UP000886595">
    <property type="component" value="Unassembled WGS sequence"/>
</dbReference>
<evidence type="ECO:0000313" key="1">
    <source>
        <dbReference type="EMBL" id="KAG2330748.1"/>
    </source>
</evidence>
<organism evidence="1 2">
    <name type="scientific">Brassica carinata</name>
    <name type="common">Ethiopian mustard</name>
    <name type="synonym">Abyssinian cabbage</name>
    <dbReference type="NCBI Taxonomy" id="52824"/>
    <lineage>
        <taxon>Eukaryota</taxon>
        <taxon>Viridiplantae</taxon>
        <taxon>Streptophyta</taxon>
        <taxon>Embryophyta</taxon>
        <taxon>Tracheophyta</taxon>
        <taxon>Spermatophyta</taxon>
        <taxon>Magnoliopsida</taxon>
        <taxon>eudicotyledons</taxon>
        <taxon>Gunneridae</taxon>
        <taxon>Pentapetalae</taxon>
        <taxon>rosids</taxon>
        <taxon>malvids</taxon>
        <taxon>Brassicales</taxon>
        <taxon>Brassicaceae</taxon>
        <taxon>Brassiceae</taxon>
        <taxon>Brassica</taxon>
    </lineage>
</organism>
<evidence type="ECO:0000313" key="2">
    <source>
        <dbReference type="Proteomes" id="UP000886595"/>
    </source>
</evidence>
<name>A0A8X7WMH0_BRACI</name>